<gene>
    <name evidence="5" type="ORF">A11A3_11758</name>
</gene>
<evidence type="ECO:0000259" key="4">
    <source>
        <dbReference type="PROSITE" id="PS51462"/>
    </source>
</evidence>
<reference evidence="5 6" key="1">
    <citation type="journal article" date="2012" name="J. Bacteriol.">
        <title>Genome Sequence of the Alkane-Degrading Bacterium Alcanivorax hongdengensis Type Strain A-11-3.</title>
        <authorList>
            <person name="Lai Q."/>
            <person name="Shao Z."/>
        </authorList>
    </citation>
    <scope>NUCLEOTIDE SEQUENCE [LARGE SCALE GENOMIC DNA]</scope>
    <source>
        <strain evidence="5 6">A-11-3</strain>
    </source>
</reference>
<evidence type="ECO:0000313" key="6">
    <source>
        <dbReference type="Proteomes" id="UP000010164"/>
    </source>
</evidence>
<evidence type="ECO:0000313" key="5">
    <source>
        <dbReference type="EMBL" id="EKF73883.1"/>
    </source>
</evidence>
<feature type="chain" id="PRO_5003947829" evidence="3">
    <location>
        <begin position="19"/>
        <end position="166"/>
    </location>
</feature>
<feature type="signal peptide" evidence="3">
    <location>
        <begin position="1"/>
        <end position="18"/>
    </location>
</feature>
<dbReference type="InterPro" id="IPR000086">
    <property type="entry name" value="NUDIX_hydrolase_dom"/>
</dbReference>
<dbReference type="PATRIC" id="fig|1177179.3.peg.2347"/>
<dbReference type="InterPro" id="IPR015797">
    <property type="entry name" value="NUDIX_hydrolase-like_dom_sf"/>
</dbReference>
<keyword evidence="3" id="KW-0732">Signal</keyword>
<dbReference type="eggNOG" id="COG1051">
    <property type="taxonomic scope" value="Bacteria"/>
</dbReference>
<evidence type="ECO:0000256" key="2">
    <source>
        <dbReference type="ARBA" id="ARBA00022801"/>
    </source>
</evidence>
<proteinExistence type="predicted"/>
<keyword evidence="6" id="KW-1185">Reference proteome</keyword>
<dbReference type="PROSITE" id="PS00893">
    <property type="entry name" value="NUDIX_BOX"/>
    <property type="match status" value="1"/>
</dbReference>
<evidence type="ECO:0000256" key="1">
    <source>
        <dbReference type="ARBA" id="ARBA00001946"/>
    </source>
</evidence>
<dbReference type="OrthoDB" id="6322268at2"/>
<dbReference type="GO" id="GO:0016787">
    <property type="term" value="F:hydrolase activity"/>
    <property type="evidence" value="ECO:0007669"/>
    <property type="project" value="UniProtKB-KW"/>
</dbReference>
<dbReference type="InterPro" id="IPR020084">
    <property type="entry name" value="NUDIX_hydrolase_CS"/>
</dbReference>
<dbReference type="Proteomes" id="UP000010164">
    <property type="component" value="Unassembled WGS sequence"/>
</dbReference>
<comment type="caution">
    <text evidence="5">The sequence shown here is derived from an EMBL/GenBank/DDBJ whole genome shotgun (WGS) entry which is preliminary data.</text>
</comment>
<dbReference type="AlphaFoldDB" id="L0WAW7"/>
<dbReference type="SUPFAM" id="SSF55811">
    <property type="entry name" value="Nudix"/>
    <property type="match status" value="1"/>
</dbReference>
<dbReference type="STRING" id="1177179.A11A3_11758"/>
<dbReference type="PROSITE" id="PS51462">
    <property type="entry name" value="NUDIX"/>
    <property type="match status" value="1"/>
</dbReference>
<dbReference type="PANTHER" id="PTHR43222:SF2">
    <property type="entry name" value="NUDIX HYDROLASE 23, CHLOROPLASTIC"/>
    <property type="match status" value="1"/>
</dbReference>
<dbReference type="RefSeq" id="WP_008929526.1">
    <property type="nucleotide sequence ID" value="NZ_AMRJ01000018.1"/>
</dbReference>
<dbReference type="PANTHER" id="PTHR43222">
    <property type="entry name" value="NUDIX HYDROLASE 23"/>
    <property type="match status" value="1"/>
</dbReference>
<dbReference type="Pfam" id="PF00293">
    <property type="entry name" value="NUDIX"/>
    <property type="match status" value="1"/>
</dbReference>
<name>L0WAW7_9GAMM</name>
<evidence type="ECO:0000256" key="3">
    <source>
        <dbReference type="SAM" id="SignalP"/>
    </source>
</evidence>
<sequence>MKTLLCLLLCLLPLAALARSGEAPPCDRRPATLDTRKANAGCLILRGDQVLLVRLRGNDKLDLPGGTREDDELAQCTAHRETWEESGLDVSVGRRLAVMKNGLHVYRCYPHAMPEGTPPVPVSGRNEIGALGWWRSEDIPRDQWRFSYQYDQFKQLLKTLLDRDSR</sequence>
<organism evidence="5 6">
    <name type="scientific">Alcanivorax hongdengensis A-11-3</name>
    <dbReference type="NCBI Taxonomy" id="1177179"/>
    <lineage>
        <taxon>Bacteria</taxon>
        <taxon>Pseudomonadati</taxon>
        <taxon>Pseudomonadota</taxon>
        <taxon>Gammaproteobacteria</taxon>
        <taxon>Oceanospirillales</taxon>
        <taxon>Alcanivoracaceae</taxon>
        <taxon>Alcanivorax</taxon>
    </lineage>
</organism>
<dbReference type="EMBL" id="AMRJ01000018">
    <property type="protein sequence ID" value="EKF73883.1"/>
    <property type="molecule type" value="Genomic_DNA"/>
</dbReference>
<dbReference type="Gene3D" id="3.90.79.10">
    <property type="entry name" value="Nucleoside Triphosphate Pyrophosphohydrolase"/>
    <property type="match status" value="1"/>
</dbReference>
<feature type="domain" description="Nudix hydrolase" evidence="4">
    <location>
        <begin position="35"/>
        <end position="156"/>
    </location>
</feature>
<dbReference type="CDD" id="cd02883">
    <property type="entry name" value="NUDIX_Hydrolase"/>
    <property type="match status" value="1"/>
</dbReference>
<comment type="cofactor">
    <cofactor evidence="1">
        <name>Mg(2+)</name>
        <dbReference type="ChEBI" id="CHEBI:18420"/>
    </cofactor>
</comment>
<keyword evidence="2" id="KW-0378">Hydrolase</keyword>
<accession>L0WAW7</accession>
<protein>
    <submittedName>
        <fullName evidence="5">MutT/nudix family protein</fullName>
    </submittedName>
</protein>